<accession>A0AAN8AHH7</accession>
<keyword evidence="2" id="KW-1185">Reference proteome</keyword>
<reference evidence="1 2" key="2">
    <citation type="journal article" date="2023" name="Mol. Biol. Evol.">
        <title>Genomics of Secondarily Temperate Adaptation in the Only Non-Antarctic Icefish.</title>
        <authorList>
            <person name="Rivera-Colon A.G."/>
            <person name="Rayamajhi N."/>
            <person name="Minhas B.F."/>
            <person name="Madrigal G."/>
            <person name="Bilyk K.T."/>
            <person name="Yoon V."/>
            <person name="Hune M."/>
            <person name="Gregory S."/>
            <person name="Cheng C.H.C."/>
            <person name="Catchen J.M."/>
        </authorList>
    </citation>
    <scope>NUCLEOTIDE SEQUENCE [LARGE SCALE GENOMIC DNA]</scope>
    <source>
        <strain evidence="1">JMC-PN-2008</strain>
    </source>
</reference>
<name>A0AAN8AHH7_ELEMC</name>
<dbReference type="Proteomes" id="UP001346869">
    <property type="component" value="Unassembled WGS sequence"/>
</dbReference>
<proteinExistence type="predicted"/>
<comment type="caution">
    <text evidence="1">The sequence shown here is derived from an EMBL/GenBank/DDBJ whole genome shotgun (WGS) entry which is preliminary data.</text>
</comment>
<evidence type="ECO:0000313" key="2">
    <source>
        <dbReference type="Proteomes" id="UP001346869"/>
    </source>
</evidence>
<sequence length="97" mass="11303">MDTPQFPSFICFPRPPTLLLPFYSPPPHTLLSTPPLRSFNPIAESTGGSSRYMYSRLLCGRHDNRHEFDMALTYPGGCEAVWMQRFKWHSRISRMRL</sequence>
<dbReference type="EMBL" id="JAUZQC010000018">
    <property type="protein sequence ID" value="KAK5855398.1"/>
    <property type="molecule type" value="Genomic_DNA"/>
</dbReference>
<gene>
    <name evidence="1" type="ORF">PBY51_005500</name>
</gene>
<organism evidence="1 2">
    <name type="scientific">Eleginops maclovinus</name>
    <name type="common">Patagonian blennie</name>
    <name type="synonym">Eleginus maclovinus</name>
    <dbReference type="NCBI Taxonomy" id="56733"/>
    <lineage>
        <taxon>Eukaryota</taxon>
        <taxon>Metazoa</taxon>
        <taxon>Chordata</taxon>
        <taxon>Craniata</taxon>
        <taxon>Vertebrata</taxon>
        <taxon>Euteleostomi</taxon>
        <taxon>Actinopterygii</taxon>
        <taxon>Neopterygii</taxon>
        <taxon>Teleostei</taxon>
        <taxon>Neoteleostei</taxon>
        <taxon>Acanthomorphata</taxon>
        <taxon>Eupercaria</taxon>
        <taxon>Perciformes</taxon>
        <taxon>Notothenioidei</taxon>
        <taxon>Eleginopidae</taxon>
        <taxon>Eleginops</taxon>
    </lineage>
</organism>
<dbReference type="AlphaFoldDB" id="A0AAN8AHH7"/>
<evidence type="ECO:0000313" key="1">
    <source>
        <dbReference type="EMBL" id="KAK5855398.1"/>
    </source>
</evidence>
<protein>
    <submittedName>
        <fullName evidence="1">Uncharacterized protein</fullName>
    </submittedName>
</protein>
<reference evidence="1 2" key="1">
    <citation type="journal article" date="2023" name="Genes (Basel)">
        <title>Chromosome-Level Genome Assembly and Circadian Gene Repertoire of the Patagonia Blennie Eleginops maclovinus-The Closest Ancestral Proxy of Antarctic Cryonotothenioids.</title>
        <authorList>
            <person name="Cheng C.C."/>
            <person name="Rivera-Colon A.G."/>
            <person name="Minhas B.F."/>
            <person name="Wilson L."/>
            <person name="Rayamajhi N."/>
            <person name="Vargas-Chacoff L."/>
            <person name="Catchen J.M."/>
        </authorList>
    </citation>
    <scope>NUCLEOTIDE SEQUENCE [LARGE SCALE GENOMIC DNA]</scope>
    <source>
        <strain evidence="1">JMC-PN-2008</strain>
    </source>
</reference>